<dbReference type="Proteomes" id="UP001244207">
    <property type="component" value="Unassembled WGS sequence"/>
</dbReference>
<organism evidence="1 2">
    <name type="scientific">Glomerella acutata</name>
    <name type="common">Colletotrichum acutatum</name>
    <dbReference type="NCBI Taxonomy" id="27357"/>
    <lineage>
        <taxon>Eukaryota</taxon>
        <taxon>Fungi</taxon>
        <taxon>Dikarya</taxon>
        <taxon>Ascomycota</taxon>
        <taxon>Pezizomycotina</taxon>
        <taxon>Sordariomycetes</taxon>
        <taxon>Hypocreomycetidae</taxon>
        <taxon>Glomerellales</taxon>
        <taxon>Glomerellaceae</taxon>
        <taxon>Colletotrichum</taxon>
        <taxon>Colletotrichum acutatum species complex</taxon>
    </lineage>
</organism>
<proteinExistence type="predicted"/>
<dbReference type="EMBL" id="JAHMHS010000057">
    <property type="protein sequence ID" value="KAK1724041.1"/>
    <property type="molecule type" value="Genomic_DNA"/>
</dbReference>
<accession>A0AAD8UHI9</accession>
<dbReference type="AlphaFoldDB" id="A0AAD8UHI9"/>
<reference evidence="1" key="1">
    <citation type="submission" date="2021-12" db="EMBL/GenBank/DDBJ databases">
        <title>Comparative genomics, transcriptomics and evolutionary studies reveal genomic signatures of adaptation to plant cell wall in hemibiotrophic fungi.</title>
        <authorList>
            <consortium name="DOE Joint Genome Institute"/>
            <person name="Baroncelli R."/>
            <person name="Diaz J.F."/>
            <person name="Benocci T."/>
            <person name="Peng M."/>
            <person name="Battaglia E."/>
            <person name="Haridas S."/>
            <person name="Andreopoulos W."/>
            <person name="Labutti K."/>
            <person name="Pangilinan J."/>
            <person name="Floch G.L."/>
            <person name="Makela M.R."/>
            <person name="Henrissat B."/>
            <person name="Grigoriev I.V."/>
            <person name="Crouch J.A."/>
            <person name="De Vries R.P."/>
            <person name="Sukno S.A."/>
            <person name="Thon M.R."/>
        </authorList>
    </citation>
    <scope>NUCLEOTIDE SEQUENCE</scope>
    <source>
        <strain evidence="1">CBS 112980</strain>
    </source>
</reference>
<keyword evidence="2" id="KW-1185">Reference proteome</keyword>
<protein>
    <submittedName>
        <fullName evidence="1">Uncharacterized protein</fullName>
    </submittedName>
</protein>
<name>A0AAD8UHI9_GLOAC</name>
<gene>
    <name evidence="1" type="ORF">BDZ83DRAFT_366655</name>
</gene>
<evidence type="ECO:0000313" key="1">
    <source>
        <dbReference type="EMBL" id="KAK1724041.1"/>
    </source>
</evidence>
<sequence>MSGQCHIRLPRYPYTGLSAVLDLLVRCSHPERHCCIAVGVRGTTARRYWSDSVSSWAGDDAVVTFIHAAGPELIRQLTSRAYSVHLKTCLPSFPSDTRRVFSQTQQWSKALSICCCSPPLAPAYPSHQAWGTLLHPASIYAGDIRSTPTECPIDIANEHHTHSLLCCTFVASMSDRNHSIMAHPERSLPNPHLLNNSAAITGIIHGPAPRAPRHFSTKSSRTETISGDIALFTGG</sequence>
<evidence type="ECO:0000313" key="2">
    <source>
        <dbReference type="Proteomes" id="UP001244207"/>
    </source>
</evidence>
<dbReference type="RefSeq" id="XP_060364096.1">
    <property type="nucleotide sequence ID" value="XM_060502613.1"/>
</dbReference>
<comment type="caution">
    <text evidence="1">The sequence shown here is derived from an EMBL/GenBank/DDBJ whole genome shotgun (WGS) entry which is preliminary data.</text>
</comment>
<dbReference type="GeneID" id="85386512"/>